<dbReference type="InterPro" id="IPR036056">
    <property type="entry name" value="Fibrinogen-like_C"/>
</dbReference>
<reference evidence="4" key="1">
    <citation type="thesis" date="2020" institute="ProQuest LLC" country="789 East Eisenhower Parkway, Ann Arbor, MI, USA">
        <title>Comparative Genomics and Chromosome Evolution.</title>
        <authorList>
            <person name="Mudd A.B."/>
        </authorList>
    </citation>
    <scope>NUCLEOTIDE SEQUENCE</scope>
    <source>
        <strain evidence="4">Female2</strain>
        <tissue evidence="4">Blood</tissue>
    </source>
</reference>
<dbReference type="PANTHER" id="PTHR19143">
    <property type="entry name" value="FIBRINOGEN/TENASCIN/ANGIOPOEITIN"/>
    <property type="match status" value="1"/>
</dbReference>
<dbReference type="SUPFAM" id="SSF56496">
    <property type="entry name" value="Fibrinogen C-terminal domain-like"/>
    <property type="match status" value="1"/>
</dbReference>
<dbReference type="PROSITE" id="PS00514">
    <property type="entry name" value="FIBRINOGEN_C_1"/>
    <property type="match status" value="1"/>
</dbReference>
<accession>A0A8T2JYM5</accession>
<dbReference type="CDD" id="cd00087">
    <property type="entry name" value="FReD"/>
    <property type="match status" value="1"/>
</dbReference>
<dbReference type="NCBIfam" id="NF040941">
    <property type="entry name" value="GGGWT_bact"/>
    <property type="match status" value="1"/>
</dbReference>
<dbReference type="InterPro" id="IPR020837">
    <property type="entry name" value="Fibrinogen_CS"/>
</dbReference>
<feature type="region of interest" description="Disordered" evidence="2">
    <location>
        <begin position="51"/>
        <end position="110"/>
    </location>
</feature>
<dbReference type="Pfam" id="PF01391">
    <property type="entry name" value="Collagen"/>
    <property type="match status" value="1"/>
</dbReference>
<dbReference type="GO" id="GO:0005615">
    <property type="term" value="C:extracellular space"/>
    <property type="evidence" value="ECO:0007669"/>
    <property type="project" value="TreeGrafter"/>
</dbReference>
<gene>
    <name evidence="4" type="ORF">GDO86_014797</name>
</gene>
<organism evidence="4 5">
    <name type="scientific">Hymenochirus boettgeri</name>
    <name type="common">Congo dwarf clawed frog</name>
    <dbReference type="NCBI Taxonomy" id="247094"/>
    <lineage>
        <taxon>Eukaryota</taxon>
        <taxon>Metazoa</taxon>
        <taxon>Chordata</taxon>
        <taxon>Craniata</taxon>
        <taxon>Vertebrata</taxon>
        <taxon>Euteleostomi</taxon>
        <taxon>Amphibia</taxon>
        <taxon>Batrachia</taxon>
        <taxon>Anura</taxon>
        <taxon>Pipoidea</taxon>
        <taxon>Pipidae</taxon>
        <taxon>Pipinae</taxon>
        <taxon>Hymenochirus</taxon>
    </lineage>
</organism>
<sequence length="303" mass="32405">VKVIGVGDLDKLTILRGCPSIPGLPGTQGPAGSTVQLKVIGVGDSDKLSILRGCPGTQGTQGPPGPAGSKGDKGSAGIPGKLGPPGLKGERGISGDKGQKGDKGSAGVAAPGTSMNCKDWLNYGSSISGWYTIFTPKGRPLSVLCDMETDGGGWTVFQRRVDGSINFFRDWNSYKRGFGRQQSEFWLGNENLHLVTSTATSEWRGVSELHPEFGNFTGGDAGDSLSGHKNKPFSTKDRDNDASSTNCAERYRGAWWYSQCHVSNLNGLYLRGNHSSFANGINWKSGRGHHYSYKVTEMKFRPQ</sequence>
<proteinExistence type="predicted"/>
<dbReference type="GO" id="GO:0097367">
    <property type="term" value="F:carbohydrate derivative binding"/>
    <property type="evidence" value="ECO:0007669"/>
    <property type="project" value="TreeGrafter"/>
</dbReference>
<dbReference type="InterPro" id="IPR014716">
    <property type="entry name" value="Fibrinogen_a/b/g_C_1"/>
</dbReference>
<dbReference type="InterPro" id="IPR008160">
    <property type="entry name" value="Collagen"/>
</dbReference>
<evidence type="ECO:0000256" key="1">
    <source>
        <dbReference type="ARBA" id="ARBA00023157"/>
    </source>
</evidence>
<dbReference type="SMART" id="SM00186">
    <property type="entry name" value="FBG"/>
    <property type="match status" value="1"/>
</dbReference>
<dbReference type="GO" id="GO:0001867">
    <property type="term" value="P:complement activation, lectin pathway"/>
    <property type="evidence" value="ECO:0007669"/>
    <property type="project" value="TreeGrafter"/>
</dbReference>
<dbReference type="GO" id="GO:0003823">
    <property type="term" value="F:antigen binding"/>
    <property type="evidence" value="ECO:0007669"/>
    <property type="project" value="TreeGrafter"/>
</dbReference>
<dbReference type="Gene3D" id="3.90.215.10">
    <property type="entry name" value="Gamma Fibrinogen, chain A, domain 1"/>
    <property type="match status" value="1"/>
</dbReference>
<dbReference type="Pfam" id="PF00147">
    <property type="entry name" value="Fibrinogen_C"/>
    <property type="match status" value="2"/>
</dbReference>
<keyword evidence="5" id="KW-1185">Reference proteome</keyword>
<dbReference type="Gene3D" id="4.10.530.10">
    <property type="entry name" value="Gamma-fibrinogen Carboxyl Terminal Fragment, domain 2"/>
    <property type="match status" value="1"/>
</dbReference>
<evidence type="ECO:0000313" key="5">
    <source>
        <dbReference type="Proteomes" id="UP000812440"/>
    </source>
</evidence>
<protein>
    <recommendedName>
        <fullName evidence="3">Fibrinogen C-terminal domain-containing protein</fullName>
    </recommendedName>
</protein>
<evidence type="ECO:0000256" key="2">
    <source>
        <dbReference type="SAM" id="MobiDB-lite"/>
    </source>
</evidence>
<dbReference type="OrthoDB" id="7735550at2759"/>
<dbReference type="EMBL" id="JAACNH010000003">
    <property type="protein sequence ID" value="KAG8447446.1"/>
    <property type="molecule type" value="Genomic_DNA"/>
</dbReference>
<dbReference type="AlphaFoldDB" id="A0A8T2JYM5"/>
<feature type="domain" description="Fibrinogen C-terminal" evidence="3">
    <location>
        <begin position="108"/>
        <end position="303"/>
    </location>
</feature>
<keyword evidence="1" id="KW-1015">Disulfide bond</keyword>
<feature type="region of interest" description="Disordered" evidence="2">
    <location>
        <begin position="218"/>
        <end position="244"/>
    </location>
</feature>
<feature type="non-terminal residue" evidence="4">
    <location>
        <position position="303"/>
    </location>
</feature>
<dbReference type="GO" id="GO:0005102">
    <property type="term" value="F:signaling receptor binding"/>
    <property type="evidence" value="ECO:0007669"/>
    <property type="project" value="TreeGrafter"/>
</dbReference>
<dbReference type="PROSITE" id="PS51406">
    <property type="entry name" value="FIBRINOGEN_C_2"/>
    <property type="match status" value="1"/>
</dbReference>
<evidence type="ECO:0000313" key="4">
    <source>
        <dbReference type="EMBL" id="KAG8447446.1"/>
    </source>
</evidence>
<name>A0A8T2JYM5_9PIPI</name>
<evidence type="ECO:0000259" key="3">
    <source>
        <dbReference type="PROSITE" id="PS51406"/>
    </source>
</evidence>
<dbReference type="InterPro" id="IPR050373">
    <property type="entry name" value="Fibrinogen_C-term_domain"/>
</dbReference>
<dbReference type="PANTHER" id="PTHR19143:SF448">
    <property type="entry name" value="FICOLIN-1-B"/>
    <property type="match status" value="1"/>
</dbReference>
<dbReference type="Proteomes" id="UP000812440">
    <property type="component" value="Chromosome 8_10"/>
</dbReference>
<dbReference type="InterPro" id="IPR002181">
    <property type="entry name" value="Fibrinogen_a/b/g_C_dom"/>
</dbReference>
<comment type="caution">
    <text evidence="4">The sequence shown here is derived from an EMBL/GenBank/DDBJ whole genome shotgun (WGS) entry which is preliminary data.</text>
</comment>
<feature type="compositionally biased region" description="Basic and acidic residues" evidence="2">
    <location>
        <begin position="88"/>
        <end position="103"/>
    </location>
</feature>